<protein>
    <submittedName>
        <fullName evidence="1">Uncharacterized protein</fullName>
    </submittedName>
</protein>
<dbReference type="HOGENOM" id="CLU_3242186_0_0_1"/>
<sequence>MAWALWFQDDKSCLERWVVELQASYLFEKRLGVETFPSAKSRG</sequence>
<name>W9PNG6_FUSOX</name>
<organism evidence="1">
    <name type="scientific">Fusarium oxysporum f. sp. pisi HDV247</name>
    <dbReference type="NCBI Taxonomy" id="1080344"/>
    <lineage>
        <taxon>Eukaryota</taxon>
        <taxon>Fungi</taxon>
        <taxon>Dikarya</taxon>
        <taxon>Ascomycota</taxon>
        <taxon>Pezizomycotina</taxon>
        <taxon>Sordariomycetes</taxon>
        <taxon>Hypocreomycetidae</taxon>
        <taxon>Hypocreales</taxon>
        <taxon>Nectriaceae</taxon>
        <taxon>Fusarium</taxon>
        <taxon>Fusarium oxysporum species complex</taxon>
    </lineage>
</organism>
<evidence type="ECO:0000313" key="1">
    <source>
        <dbReference type="EMBL" id="EXA46769.1"/>
    </source>
</evidence>
<gene>
    <name evidence="1" type="ORF">FOVG_04101</name>
</gene>
<dbReference type="EMBL" id="JH650970">
    <property type="protein sequence ID" value="EXA46769.1"/>
    <property type="molecule type" value="Genomic_DNA"/>
</dbReference>
<dbReference type="Proteomes" id="UP000030751">
    <property type="component" value="Unassembled WGS sequence"/>
</dbReference>
<reference evidence="1" key="2">
    <citation type="submission" date="2012-05" db="EMBL/GenBank/DDBJ databases">
        <title>Annotation of the Genome Sequence of Fusarium oxysporum HDV247.</title>
        <authorList>
            <consortium name="The Broad Institute Genomics Platform"/>
            <person name="Ma L.-J."/>
            <person name="Corby-Kistler H."/>
            <person name="Broz K."/>
            <person name="Gale L.R."/>
            <person name="Jonkers W."/>
            <person name="O'Donnell K."/>
            <person name="Ploetz R."/>
            <person name="Steinberg C."/>
            <person name="Schwartz D.C."/>
            <person name="VanEtten H."/>
            <person name="Zhou S."/>
            <person name="Young S.K."/>
            <person name="Zeng Q."/>
            <person name="Gargeya S."/>
            <person name="Fitzgerald M."/>
            <person name="Abouelleil A."/>
            <person name="Alvarado L."/>
            <person name="Chapman S.B."/>
            <person name="Gainer-Dewar J."/>
            <person name="Goldberg J."/>
            <person name="Griggs A."/>
            <person name="Gujja S."/>
            <person name="Hansen M."/>
            <person name="Howarth C."/>
            <person name="Imamovic A."/>
            <person name="Ireland A."/>
            <person name="Larimer J."/>
            <person name="McCowan C."/>
            <person name="Murphy C."/>
            <person name="Pearson M."/>
            <person name="Poon T.W."/>
            <person name="Priest M."/>
            <person name="Roberts A."/>
            <person name="Saif S."/>
            <person name="Shea T."/>
            <person name="Sykes S."/>
            <person name="Wortman J."/>
            <person name="Nusbaum C."/>
            <person name="Birren B."/>
        </authorList>
    </citation>
    <scope>NUCLEOTIDE SEQUENCE</scope>
    <source>
        <strain evidence="1">HDV247</strain>
    </source>
</reference>
<dbReference type="AlphaFoldDB" id="W9PNG6"/>
<accession>W9PNG6</accession>
<reference evidence="1" key="1">
    <citation type="submission" date="2011-10" db="EMBL/GenBank/DDBJ databases">
        <title>The Genome Sequence of Fusarium oxysporum HDV247.</title>
        <authorList>
            <consortium name="The Broad Institute Genome Sequencing Platform"/>
            <person name="Ma L.-J."/>
            <person name="Gale L.R."/>
            <person name="Schwartz D.C."/>
            <person name="Zhou S."/>
            <person name="Corby-Kistler H."/>
            <person name="Young S.K."/>
            <person name="Zeng Q."/>
            <person name="Gargeya S."/>
            <person name="Fitzgerald M."/>
            <person name="Haas B."/>
            <person name="Abouelleil A."/>
            <person name="Alvarado L."/>
            <person name="Arachchi H.M."/>
            <person name="Berlin A."/>
            <person name="Brown A."/>
            <person name="Chapman S.B."/>
            <person name="Chen Z."/>
            <person name="Dunbar C."/>
            <person name="Freedman E."/>
            <person name="Gearin G."/>
            <person name="Goldberg J."/>
            <person name="Griggs A."/>
            <person name="Gujja S."/>
            <person name="Heiman D."/>
            <person name="Howarth C."/>
            <person name="Larson L."/>
            <person name="Lui A."/>
            <person name="MacDonald P.J.P."/>
            <person name="Montmayeur A."/>
            <person name="Murphy C."/>
            <person name="Neiman D."/>
            <person name="Pearson M."/>
            <person name="Priest M."/>
            <person name="Roberts A."/>
            <person name="Saif S."/>
            <person name="Shea T."/>
            <person name="Shenoy N."/>
            <person name="Sisk P."/>
            <person name="Stolte C."/>
            <person name="Sykes S."/>
            <person name="Wortman J."/>
            <person name="Nusbaum C."/>
            <person name="Birren B."/>
        </authorList>
    </citation>
    <scope>NUCLEOTIDE SEQUENCE [LARGE SCALE GENOMIC DNA]</scope>
    <source>
        <strain evidence="1">HDV247</strain>
    </source>
</reference>
<proteinExistence type="predicted"/>